<organism evidence="2">
    <name type="scientific">Coccidioides posadasii (strain RMSCC 757 / Silveira)</name>
    <name type="common">Valley fever fungus</name>
    <dbReference type="NCBI Taxonomy" id="443226"/>
    <lineage>
        <taxon>Eukaryota</taxon>
        <taxon>Fungi</taxon>
        <taxon>Dikarya</taxon>
        <taxon>Ascomycota</taxon>
        <taxon>Pezizomycotina</taxon>
        <taxon>Eurotiomycetes</taxon>
        <taxon>Eurotiomycetidae</taxon>
        <taxon>Onygenales</taxon>
        <taxon>Onygenaceae</taxon>
        <taxon>Coccidioides</taxon>
    </lineage>
</organism>
<dbReference type="HOGENOM" id="CLU_2775768_0_0_1"/>
<dbReference type="VEuPathDB" id="FungiDB:CPSG_04464"/>
<dbReference type="EMBL" id="GL636491">
    <property type="protein sequence ID" value="EFW18918.1"/>
    <property type="molecule type" value="Genomic_DNA"/>
</dbReference>
<gene>
    <name evidence="1" type="ORF">CPSG_04464</name>
</gene>
<proteinExistence type="predicted"/>
<dbReference type="AlphaFoldDB" id="E9D4C5"/>
<reference evidence="2" key="1">
    <citation type="journal article" date="2010" name="Genome Res.">
        <title>Population genomic sequencing of Coccidioides fungi reveals recent hybridization and transposon control.</title>
        <authorList>
            <person name="Neafsey D.E."/>
            <person name="Barker B.M."/>
            <person name="Sharpton T.J."/>
            <person name="Stajich J.E."/>
            <person name="Park D.J."/>
            <person name="Whiston E."/>
            <person name="Hung C.-Y."/>
            <person name="McMahan C."/>
            <person name="White J."/>
            <person name="Sykes S."/>
            <person name="Heiman D."/>
            <person name="Young S."/>
            <person name="Zeng Q."/>
            <person name="Abouelleil A."/>
            <person name="Aftuck L."/>
            <person name="Bessette D."/>
            <person name="Brown A."/>
            <person name="FitzGerald M."/>
            <person name="Lui A."/>
            <person name="Macdonald J.P."/>
            <person name="Priest M."/>
            <person name="Orbach M.J."/>
            <person name="Galgiani J.N."/>
            <person name="Kirkland T.N."/>
            <person name="Cole G.T."/>
            <person name="Birren B.W."/>
            <person name="Henn M.R."/>
            <person name="Taylor J.W."/>
            <person name="Rounsley S.D."/>
        </authorList>
    </citation>
    <scope>NUCLEOTIDE SEQUENCE [LARGE SCALE GENOMIC DNA]</scope>
    <source>
        <strain evidence="2">RMSCC 757 / Silveira</strain>
    </source>
</reference>
<evidence type="ECO:0000313" key="2">
    <source>
        <dbReference type="Proteomes" id="UP000002497"/>
    </source>
</evidence>
<protein>
    <submittedName>
        <fullName evidence="1">Uncharacterized protein</fullName>
    </submittedName>
</protein>
<evidence type="ECO:0000313" key="1">
    <source>
        <dbReference type="EMBL" id="EFW18918.1"/>
    </source>
</evidence>
<name>E9D4C5_COCPS</name>
<sequence length="69" mass="7560">MQCQLALLTATQHLERSLLCGLLTGKGGLLRGTKLSYHAGYWGLIPAHPTSFGNGVPLCSSYNWKRENE</sequence>
<dbReference type="Proteomes" id="UP000002497">
    <property type="component" value="Unassembled WGS sequence"/>
</dbReference>
<accession>E9D4C5</accession>
<keyword evidence="2" id="KW-1185">Reference proteome</keyword>
<reference evidence="2" key="2">
    <citation type="submission" date="2010-03" db="EMBL/GenBank/DDBJ databases">
        <title>The genome sequence of Coccidioides posadasii strain Silveira.</title>
        <authorList>
            <consortium name="The Broad Institute Genome Sequencing Center for Infectious Disease"/>
            <person name="Neafsey D."/>
            <person name="Orbach M."/>
            <person name="Henn M.R."/>
            <person name="Cole G.T."/>
            <person name="Galgiani J."/>
            <person name="Gardner M.J."/>
            <person name="Kirkland T.N."/>
            <person name="Taylor J.W."/>
            <person name="Young S.K."/>
            <person name="Zeng Q."/>
            <person name="Koehrsen M."/>
            <person name="Alvarado L."/>
            <person name="Berlin A."/>
            <person name="Borenstein D."/>
            <person name="Chapman S.B."/>
            <person name="Chen Z."/>
            <person name="Engels R."/>
            <person name="Freedman E."/>
            <person name="Gellesch M."/>
            <person name="Goldberg J."/>
            <person name="Griggs A."/>
            <person name="Gujja S."/>
            <person name="Heilman E."/>
            <person name="Heiman D."/>
            <person name="Howarth C."/>
            <person name="Jen D."/>
            <person name="Larson L."/>
            <person name="Mehta T."/>
            <person name="Neiman D."/>
            <person name="Park D."/>
            <person name="Pearson M."/>
            <person name="Richards J."/>
            <person name="Roberts A."/>
            <person name="Saif S."/>
            <person name="Shea T."/>
            <person name="Shenoy N."/>
            <person name="Sisk P."/>
            <person name="Stolte C."/>
            <person name="Sykes S."/>
            <person name="Walk T."/>
            <person name="White J."/>
            <person name="Yandava C."/>
            <person name="Haas B."/>
            <person name="Nusbaum C."/>
            <person name="Birren B."/>
        </authorList>
    </citation>
    <scope>NUCLEOTIDE SEQUENCE [LARGE SCALE GENOMIC DNA]</scope>
    <source>
        <strain evidence="2">RMSCC 757 / Silveira</strain>
    </source>
</reference>